<evidence type="ECO:0000313" key="9">
    <source>
        <dbReference type="Proteomes" id="UP000032120"/>
    </source>
</evidence>
<evidence type="ECO:0000256" key="2">
    <source>
        <dbReference type="ARBA" id="ARBA00022525"/>
    </source>
</evidence>
<dbReference type="NCBIfam" id="TIGR04226">
    <property type="entry name" value="RrgB_K2N_iso_D2"/>
    <property type="match status" value="1"/>
</dbReference>
<feature type="domain" description="Gram-positive cocci surface proteins LPxTG" evidence="7">
    <location>
        <begin position="459"/>
        <end position="496"/>
    </location>
</feature>
<keyword evidence="2" id="KW-0964">Secreted</keyword>
<evidence type="ECO:0000259" key="7">
    <source>
        <dbReference type="PROSITE" id="PS50847"/>
    </source>
</evidence>
<evidence type="ECO:0000256" key="3">
    <source>
        <dbReference type="ARBA" id="ARBA00022729"/>
    </source>
</evidence>
<protein>
    <recommendedName>
        <fullName evidence="7">Gram-positive cocci surface proteins LPxTG domain-containing protein</fullName>
    </recommendedName>
</protein>
<reference evidence="8 9" key="1">
    <citation type="submission" date="2015-01" db="EMBL/GenBank/DDBJ databases">
        <title>Draft genome sequence of Leucobacter komagatae strain VKM ST2845.</title>
        <authorList>
            <person name="Karlyshev A.V."/>
            <person name="Kudryashova E.B."/>
        </authorList>
    </citation>
    <scope>NUCLEOTIDE SEQUENCE [LARGE SCALE GENOMIC DNA]</scope>
    <source>
        <strain evidence="8 9">VKM ST2845</strain>
    </source>
</reference>
<sequence>MNPTPTRKLRGVALLGAAAIAAGAIGFGATPAFAAQPGDGGTGSVTVHKLEQPDGDFGANDGSELQLPSTAVPLVAGFKVCTINGIDLSVASNWNRMKNLTATAGAAAGDAPIVTEAGTALTLSCTGAEQLTNMADGTTKFDLAADKAYVVFESTPADNAKSVAAPTIITVPLPVAGAASPAQAWNYNPHIYPKNIIVGSGATKTGDLVGDRVSFDVTVPVQPLAADEKYSEFRIDDQLSGEIAYTGGSVNLVAKNGASVALIEGTDYTLTPATNVVGTNVRLNFLAPGLAKLDANIGGKIVLTINADLKESGTTANEASITINGKTTDPGTGPEITDPENFWGGIHIMKEAKLVGGGANVPLAGATFDVYTAAAAATDCPATPDTGAVKIRGSFVSGSDGTTSKVTVAQGKYCVYETGYPAGYKPLVGGQLFTVDDSDLAATVVNVQVGVDDGDLPSLPITGAAGNVLLLGGGGLALIVAGLLFAARRRKEHAQA</sequence>
<dbReference type="RefSeq" id="WP_042544958.1">
    <property type="nucleotide sequence ID" value="NZ_JXSQ01000023.1"/>
</dbReference>
<dbReference type="AlphaFoldDB" id="A0A0D0HVV2"/>
<proteinExistence type="predicted"/>
<dbReference type="InterPro" id="IPR019931">
    <property type="entry name" value="LPXTG_anchor"/>
</dbReference>
<comment type="caution">
    <text evidence="8">The sequence shown here is derived from an EMBL/GenBank/DDBJ whole genome shotgun (WGS) entry which is preliminary data.</text>
</comment>
<dbReference type="NCBIfam" id="NF033902">
    <property type="entry name" value="iso_D2_wall_anc"/>
    <property type="match status" value="1"/>
</dbReference>
<keyword evidence="9" id="KW-1185">Reference proteome</keyword>
<dbReference type="GO" id="GO:0005975">
    <property type="term" value="P:carbohydrate metabolic process"/>
    <property type="evidence" value="ECO:0007669"/>
    <property type="project" value="UniProtKB-ARBA"/>
</dbReference>
<keyword evidence="5" id="KW-0812">Transmembrane</keyword>
<evidence type="ECO:0000256" key="5">
    <source>
        <dbReference type="SAM" id="Phobius"/>
    </source>
</evidence>
<name>A0A0D0HVV2_9MICO</name>
<accession>A0A0D0HVV2</accession>
<dbReference type="PROSITE" id="PS50847">
    <property type="entry name" value="GRAM_POS_ANCHORING"/>
    <property type="match status" value="1"/>
</dbReference>
<keyword evidence="4" id="KW-0572">Peptidoglycan-anchor</keyword>
<feature type="chain" id="PRO_5002211735" description="Gram-positive cocci surface proteins LPxTG domain-containing protein" evidence="6">
    <location>
        <begin position="35"/>
        <end position="496"/>
    </location>
</feature>
<feature type="signal peptide" evidence="6">
    <location>
        <begin position="1"/>
        <end position="34"/>
    </location>
</feature>
<feature type="transmembrane region" description="Helical" evidence="5">
    <location>
        <begin position="468"/>
        <end position="487"/>
    </location>
</feature>
<dbReference type="InterPro" id="IPR048052">
    <property type="entry name" value="FM1-like"/>
</dbReference>
<evidence type="ECO:0000256" key="4">
    <source>
        <dbReference type="ARBA" id="ARBA00023088"/>
    </source>
</evidence>
<evidence type="ECO:0000256" key="1">
    <source>
        <dbReference type="ARBA" id="ARBA00022512"/>
    </source>
</evidence>
<dbReference type="EMBL" id="JXSQ01000023">
    <property type="protein sequence ID" value="KIP51756.1"/>
    <property type="molecule type" value="Genomic_DNA"/>
</dbReference>
<organism evidence="8 9">
    <name type="scientific">Leucobacter komagatae</name>
    <dbReference type="NCBI Taxonomy" id="55969"/>
    <lineage>
        <taxon>Bacteria</taxon>
        <taxon>Bacillati</taxon>
        <taxon>Actinomycetota</taxon>
        <taxon>Actinomycetes</taxon>
        <taxon>Micrococcales</taxon>
        <taxon>Microbacteriaceae</taxon>
        <taxon>Leucobacter</taxon>
    </lineage>
</organism>
<gene>
    <name evidence="8" type="ORF">SD72_13335</name>
</gene>
<dbReference type="Gene3D" id="2.60.40.740">
    <property type="match status" value="1"/>
</dbReference>
<evidence type="ECO:0000313" key="8">
    <source>
        <dbReference type="EMBL" id="KIP51756.1"/>
    </source>
</evidence>
<dbReference type="InterPro" id="IPR026466">
    <property type="entry name" value="Fim_isopep_form_D2_dom"/>
</dbReference>
<dbReference type="InterPro" id="IPR013783">
    <property type="entry name" value="Ig-like_fold"/>
</dbReference>
<keyword evidence="3 6" id="KW-0732">Signal</keyword>
<dbReference type="Pfam" id="PF17802">
    <property type="entry name" value="SpaA"/>
    <property type="match status" value="1"/>
</dbReference>
<dbReference type="InterPro" id="IPR041033">
    <property type="entry name" value="SpaA_PFL_dom_1"/>
</dbReference>
<dbReference type="Proteomes" id="UP000032120">
    <property type="component" value="Unassembled WGS sequence"/>
</dbReference>
<dbReference type="Pfam" id="PF16555">
    <property type="entry name" value="GramPos_pilinD1"/>
    <property type="match status" value="1"/>
</dbReference>
<keyword evidence="1" id="KW-0134">Cell wall</keyword>
<dbReference type="InterPro" id="IPR032364">
    <property type="entry name" value="GramPos_pilinD1_N"/>
</dbReference>
<dbReference type="Gene3D" id="2.60.40.10">
    <property type="entry name" value="Immunoglobulins"/>
    <property type="match status" value="2"/>
</dbReference>
<dbReference type="Pfam" id="PF00746">
    <property type="entry name" value="Gram_pos_anchor"/>
    <property type="match status" value="1"/>
</dbReference>
<keyword evidence="5" id="KW-0472">Membrane</keyword>
<dbReference type="NCBIfam" id="TIGR01167">
    <property type="entry name" value="LPXTG_anchor"/>
    <property type="match status" value="1"/>
</dbReference>
<evidence type="ECO:0000256" key="6">
    <source>
        <dbReference type="SAM" id="SignalP"/>
    </source>
</evidence>
<keyword evidence="5" id="KW-1133">Transmembrane helix</keyword>
<dbReference type="OrthoDB" id="3199332at2"/>